<dbReference type="InterPro" id="IPR018321">
    <property type="entry name" value="Glucosamine6P_isomerase_CS"/>
</dbReference>
<dbReference type="AlphaFoldDB" id="A0A9X1ND61"/>
<dbReference type="Proteomes" id="UP001138997">
    <property type="component" value="Unassembled WGS sequence"/>
</dbReference>
<evidence type="ECO:0000313" key="6">
    <source>
        <dbReference type="Proteomes" id="UP001138997"/>
    </source>
</evidence>
<evidence type="ECO:0000256" key="1">
    <source>
        <dbReference type="ARBA" id="ARBA00022801"/>
    </source>
</evidence>
<dbReference type="InterPro" id="IPR037171">
    <property type="entry name" value="NagB/RpiA_transferase-like"/>
</dbReference>
<dbReference type="RefSeq" id="WP_231441093.1">
    <property type="nucleotide sequence ID" value="NZ_JAJOMB010000005.1"/>
</dbReference>
<dbReference type="EMBL" id="JAJOMB010000005">
    <property type="protein sequence ID" value="MCD5311669.1"/>
    <property type="molecule type" value="Genomic_DNA"/>
</dbReference>
<dbReference type="NCBIfam" id="TIGR00502">
    <property type="entry name" value="nagB"/>
    <property type="match status" value="1"/>
</dbReference>
<gene>
    <name evidence="5" type="primary">nagB</name>
    <name evidence="5" type="ORF">LR394_12220</name>
</gene>
<dbReference type="GO" id="GO:0042802">
    <property type="term" value="F:identical protein binding"/>
    <property type="evidence" value="ECO:0007669"/>
    <property type="project" value="TreeGrafter"/>
</dbReference>
<dbReference type="NCBIfam" id="NF001684">
    <property type="entry name" value="PRK00443.1-4"/>
    <property type="match status" value="1"/>
</dbReference>
<dbReference type="GO" id="GO:0006043">
    <property type="term" value="P:glucosamine catabolic process"/>
    <property type="evidence" value="ECO:0007669"/>
    <property type="project" value="TreeGrafter"/>
</dbReference>
<accession>A0A9X1ND61</accession>
<dbReference type="GO" id="GO:0019262">
    <property type="term" value="P:N-acetylneuraminate catabolic process"/>
    <property type="evidence" value="ECO:0007669"/>
    <property type="project" value="TreeGrafter"/>
</dbReference>
<dbReference type="GO" id="GO:0006046">
    <property type="term" value="P:N-acetylglucosamine catabolic process"/>
    <property type="evidence" value="ECO:0007669"/>
    <property type="project" value="UniProtKB-UniRule"/>
</dbReference>
<dbReference type="GO" id="GO:0005737">
    <property type="term" value="C:cytoplasm"/>
    <property type="evidence" value="ECO:0007669"/>
    <property type="project" value="TreeGrafter"/>
</dbReference>
<dbReference type="GO" id="GO:0004342">
    <property type="term" value="F:glucosamine-6-phosphate deaminase activity"/>
    <property type="evidence" value="ECO:0007669"/>
    <property type="project" value="UniProtKB-UniRule"/>
</dbReference>
<dbReference type="InterPro" id="IPR006148">
    <property type="entry name" value="Glc/Gal-6P_isomerase"/>
</dbReference>
<reference evidence="5" key="1">
    <citation type="submission" date="2021-11" db="EMBL/GenBank/DDBJ databases">
        <title>Streptomyces corallinus and Kineosporia corallina sp. nov., two new coral-derived marine actinobacteria.</title>
        <authorList>
            <person name="Buangrab K."/>
            <person name="Sutthacheep M."/>
            <person name="Yeemin T."/>
            <person name="Harunari E."/>
            <person name="Igarashi Y."/>
            <person name="Sripreechasak P."/>
            <person name="Kanchanasin P."/>
            <person name="Tanasupawat S."/>
            <person name="Phongsopitanun W."/>
        </authorList>
    </citation>
    <scope>NUCLEOTIDE SEQUENCE</scope>
    <source>
        <strain evidence="5">JCM 31032</strain>
    </source>
</reference>
<dbReference type="Gene3D" id="3.40.50.1360">
    <property type="match status" value="1"/>
</dbReference>
<evidence type="ECO:0000259" key="4">
    <source>
        <dbReference type="Pfam" id="PF01182"/>
    </source>
</evidence>
<evidence type="ECO:0000256" key="3">
    <source>
        <dbReference type="NCBIfam" id="TIGR00502"/>
    </source>
</evidence>
<evidence type="ECO:0000256" key="2">
    <source>
        <dbReference type="ARBA" id="ARBA00023277"/>
    </source>
</evidence>
<keyword evidence="1 5" id="KW-0378">Hydrolase</keyword>
<dbReference type="PANTHER" id="PTHR11280">
    <property type="entry name" value="GLUCOSAMINE-6-PHOSPHATE ISOMERASE"/>
    <property type="match status" value="1"/>
</dbReference>
<dbReference type="EC" id="3.5.99.6" evidence="3"/>
<sequence length="260" mass="27978">MEVIVLPTPLETAALAADIIETLLRTKPDPVLGLATGSTPGPLYEELTRRHKDGGLSFTHARAFMLDEYVGLPKDHPERYAAVIQREVTDRLDIPATAVQGPDGSAEDPIAECARYEQAIIDAGGIDVQIAGIGSNGHIAFNEPGSALTSLTRPKTLNARTRQDNARFFSSLDEVPRHVLTQGLGTIGRSRHLLMLASGEGKAEAVAQALEGPLAAVCPASIVQLHRHATVLLDEAAASGLRLREYYDDIWANRPAWQPL</sequence>
<comment type="caution">
    <text evidence="5">The sequence shown here is derived from an EMBL/GenBank/DDBJ whole genome shotgun (WGS) entry which is preliminary data.</text>
</comment>
<dbReference type="SUPFAM" id="SSF100950">
    <property type="entry name" value="NagB/RpiA/CoA transferase-like"/>
    <property type="match status" value="1"/>
</dbReference>
<name>A0A9X1ND61_9ACTN</name>
<dbReference type="CDD" id="cd01399">
    <property type="entry name" value="GlcN6P_deaminase"/>
    <property type="match status" value="1"/>
</dbReference>
<dbReference type="PANTHER" id="PTHR11280:SF5">
    <property type="entry name" value="GLUCOSAMINE-6-PHOSPHATE ISOMERASE"/>
    <property type="match status" value="1"/>
</dbReference>
<keyword evidence="2" id="KW-0119">Carbohydrate metabolism</keyword>
<feature type="domain" description="Glucosamine/galactosamine-6-phosphate isomerase" evidence="4">
    <location>
        <begin position="13"/>
        <end position="229"/>
    </location>
</feature>
<dbReference type="Pfam" id="PF01182">
    <property type="entry name" value="Glucosamine_iso"/>
    <property type="match status" value="1"/>
</dbReference>
<dbReference type="InterPro" id="IPR004547">
    <property type="entry name" value="Glucosamine6P_isomerase"/>
</dbReference>
<dbReference type="GO" id="GO:0005975">
    <property type="term" value="P:carbohydrate metabolic process"/>
    <property type="evidence" value="ECO:0007669"/>
    <property type="project" value="InterPro"/>
</dbReference>
<organism evidence="5 6">
    <name type="scientific">Kineosporia babensis</name>
    <dbReference type="NCBI Taxonomy" id="499548"/>
    <lineage>
        <taxon>Bacteria</taxon>
        <taxon>Bacillati</taxon>
        <taxon>Actinomycetota</taxon>
        <taxon>Actinomycetes</taxon>
        <taxon>Kineosporiales</taxon>
        <taxon>Kineosporiaceae</taxon>
        <taxon>Kineosporia</taxon>
    </lineage>
</organism>
<proteinExistence type="predicted"/>
<protein>
    <recommendedName>
        <fullName evidence="3">Glucosamine-6-phosphate deaminase</fullName>
        <ecNumber evidence="3">3.5.99.6</ecNumber>
    </recommendedName>
</protein>
<evidence type="ECO:0000313" key="5">
    <source>
        <dbReference type="EMBL" id="MCD5311669.1"/>
    </source>
</evidence>
<dbReference type="PROSITE" id="PS01161">
    <property type="entry name" value="GLC_GALNAC_ISOMERASE"/>
    <property type="match status" value="1"/>
</dbReference>
<keyword evidence="6" id="KW-1185">Reference proteome</keyword>